<protein>
    <submittedName>
        <fullName evidence="10">Terpenoid cyclases/Protein prenyltransferase</fullName>
    </submittedName>
</protein>
<name>A0A316U280_9BASI</name>
<dbReference type="SUPFAM" id="SSF48239">
    <property type="entry name" value="Terpenoid cyclases/Protein prenyltransferases"/>
    <property type="match status" value="1"/>
</dbReference>
<feature type="domain" description="Prenyltransferase alpha-alpha toroid" evidence="9">
    <location>
        <begin position="12"/>
        <end position="358"/>
    </location>
</feature>
<dbReference type="InterPro" id="IPR001330">
    <property type="entry name" value="Prenyltrans"/>
</dbReference>
<dbReference type="AlphaFoldDB" id="A0A316U280"/>
<evidence type="ECO:0000256" key="7">
    <source>
        <dbReference type="ARBA" id="ARBA00022833"/>
    </source>
</evidence>
<evidence type="ECO:0000256" key="5">
    <source>
        <dbReference type="ARBA" id="ARBA00022723"/>
    </source>
</evidence>
<feature type="compositionally biased region" description="Acidic residues" evidence="8">
    <location>
        <begin position="252"/>
        <end position="269"/>
    </location>
</feature>
<evidence type="ECO:0000256" key="3">
    <source>
        <dbReference type="ARBA" id="ARBA00022602"/>
    </source>
</evidence>
<dbReference type="RefSeq" id="XP_025345751.1">
    <property type="nucleotide sequence ID" value="XM_025493209.1"/>
</dbReference>
<dbReference type="STRING" id="1684307.A0A316U280"/>
<dbReference type="OrthoDB" id="24893at2759"/>
<feature type="compositionally biased region" description="Basic and acidic residues" evidence="8">
    <location>
        <begin position="373"/>
        <end position="392"/>
    </location>
</feature>
<evidence type="ECO:0000256" key="6">
    <source>
        <dbReference type="ARBA" id="ARBA00022737"/>
    </source>
</evidence>
<keyword evidence="11" id="KW-1185">Reference proteome</keyword>
<dbReference type="InterPro" id="IPR045089">
    <property type="entry name" value="PGGT1B-like"/>
</dbReference>
<feature type="region of interest" description="Disordered" evidence="8">
    <location>
        <begin position="252"/>
        <end position="275"/>
    </location>
</feature>
<evidence type="ECO:0000313" key="11">
    <source>
        <dbReference type="Proteomes" id="UP000245942"/>
    </source>
</evidence>
<comment type="cofactor">
    <cofactor evidence="1">
        <name>Zn(2+)</name>
        <dbReference type="ChEBI" id="CHEBI:29105"/>
    </cofactor>
</comment>
<evidence type="ECO:0000313" key="10">
    <source>
        <dbReference type="EMBL" id="PWN18591.1"/>
    </source>
</evidence>
<dbReference type="Gene3D" id="1.50.10.20">
    <property type="match status" value="1"/>
</dbReference>
<dbReference type="PANTHER" id="PTHR11774">
    <property type="entry name" value="GERANYLGERANYL TRANSFERASE TYPE BETA SUBUNIT"/>
    <property type="match status" value="1"/>
</dbReference>
<proteinExistence type="inferred from homology"/>
<evidence type="ECO:0000256" key="4">
    <source>
        <dbReference type="ARBA" id="ARBA00022679"/>
    </source>
</evidence>
<dbReference type="InterPro" id="IPR008930">
    <property type="entry name" value="Terpenoid_cyclase/PrenylTrfase"/>
</dbReference>
<dbReference type="Pfam" id="PF00432">
    <property type="entry name" value="Prenyltrans"/>
    <property type="match status" value="1"/>
</dbReference>
<gene>
    <name evidence="10" type="ORF">BCV69DRAFT_284898</name>
</gene>
<keyword evidence="6" id="KW-0677">Repeat</keyword>
<dbReference type="PANTHER" id="PTHR11774:SF4">
    <property type="entry name" value="GERANYLGERANYL TRANSFERASE TYPE-1 SUBUNIT BETA"/>
    <property type="match status" value="1"/>
</dbReference>
<dbReference type="Proteomes" id="UP000245942">
    <property type="component" value="Unassembled WGS sequence"/>
</dbReference>
<dbReference type="GeneID" id="37014943"/>
<keyword evidence="3" id="KW-0637">Prenyltransferase</keyword>
<reference evidence="10 11" key="1">
    <citation type="journal article" date="2018" name="Mol. Biol. Evol.">
        <title>Broad Genomic Sampling Reveals a Smut Pathogenic Ancestry of the Fungal Clade Ustilaginomycotina.</title>
        <authorList>
            <person name="Kijpornyongpan T."/>
            <person name="Mondo S.J."/>
            <person name="Barry K."/>
            <person name="Sandor L."/>
            <person name="Lee J."/>
            <person name="Lipzen A."/>
            <person name="Pangilinan J."/>
            <person name="LaButti K."/>
            <person name="Hainaut M."/>
            <person name="Henrissat B."/>
            <person name="Grigoriev I.V."/>
            <person name="Spatafora J.W."/>
            <person name="Aime M.C."/>
        </authorList>
    </citation>
    <scope>NUCLEOTIDE SEQUENCE [LARGE SCALE GENOMIC DNA]</scope>
    <source>
        <strain evidence="10 11">MCA 4718</strain>
    </source>
</reference>
<evidence type="ECO:0000256" key="1">
    <source>
        <dbReference type="ARBA" id="ARBA00001947"/>
    </source>
</evidence>
<dbReference type="GO" id="GO:0004662">
    <property type="term" value="F:CAAX-protein geranylgeranyltransferase activity"/>
    <property type="evidence" value="ECO:0007669"/>
    <property type="project" value="TreeGrafter"/>
</dbReference>
<keyword evidence="7" id="KW-0862">Zinc</keyword>
<dbReference type="EMBL" id="KZ819335">
    <property type="protein sequence ID" value="PWN18591.1"/>
    <property type="molecule type" value="Genomic_DNA"/>
</dbReference>
<feature type="region of interest" description="Disordered" evidence="8">
    <location>
        <begin position="364"/>
        <end position="397"/>
    </location>
</feature>
<keyword evidence="4 10" id="KW-0808">Transferase</keyword>
<keyword evidence="5" id="KW-0479">Metal-binding</keyword>
<evidence type="ECO:0000256" key="2">
    <source>
        <dbReference type="ARBA" id="ARBA00010497"/>
    </source>
</evidence>
<accession>A0A316U280</accession>
<comment type="similarity">
    <text evidence="2">Belongs to the protein prenyltransferase subunit beta family.</text>
</comment>
<organism evidence="10 11">
    <name type="scientific">Pseudomicrostroma glucosiphilum</name>
    <dbReference type="NCBI Taxonomy" id="1684307"/>
    <lineage>
        <taxon>Eukaryota</taxon>
        <taxon>Fungi</taxon>
        <taxon>Dikarya</taxon>
        <taxon>Basidiomycota</taxon>
        <taxon>Ustilaginomycotina</taxon>
        <taxon>Exobasidiomycetes</taxon>
        <taxon>Microstromatales</taxon>
        <taxon>Microstromatales incertae sedis</taxon>
        <taxon>Pseudomicrostroma</taxon>
    </lineage>
</organism>
<evidence type="ECO:0000259" key="9">
    <source>
        <dbReference type="Pfam" id="PF00432"/>
    </source>
</evidence>
<evidence type="ECO:0000256" key="8">
    <source>
        <dbReference type="SAM" id="MobiDB-lite"/>
    </source>
</evidence>
<sequence length="432" mass="47584">MASTSCVPTATLEVKRHRAFFKRHIQLLPRPYTSGDSQRMTLAFFCLSGLDLLGGITESGAGEAESFREWIWSQQMPHGGFRGSPAVEEPSKSNTKTSAHLAMTYTALLNLAILRDDFSRLNTEGLIDFVASCQQPDGSFSPSPGLTECDPRFTFCAFSILSMLSSPSSSSSSSSSSWSRIDVPRALHFLARCKSYDGAYGQGPHQESHGGSTYCVLASYKLAGRLEELGKRERGRIVRWLLARQSDWEADLGAVEEDEDEDEEEEGEQEEQHKQELGLFGGGFNGRIGKKKDACYSFWCGASLAILSSHHLINSRHNLHHLLALQSPIGGIRKTADDPPDAMHSYLGLAACALLKGEALGRQEGVEEGEGNGEEHERMEKKDEKQEQEQEHQQVSYALEGLATAGLDPCLNISLETRDWIVQKLGSGREVR</sequence>
<dbReference type="GO" id="GO:0005953">
    <property type="term" value="C:CAAX-protein geranylgeranyltransferase complex"/>
    <property type="evidence" value="ECO:0007669"/>
    <property type="project" value="TreeGrafter"/>
</dbReference>
<dbReference type="GO" id="GO:0046872">
    <property type="term" value="F:metal ion binding"/>
    <property type="evidence" value="ECO:0007669"/>
    <property type="project" value="UniProtKB-KW"/>
</dbReference>